<accession>A0A4Y7SJ06</accession>
<organism evidence="2 3">
    <name type="scientific">Coprinellus micaceus</name>
    <name type="common">Glistening ink-cap mushroom</name>
    <name type="synonym">Coprinus micaceus</name>
    <dbReference type="NCBI Taxonomy" id="71717"/>
    <lineage>
        <taxon>Eukaryota</taxon>
        <taxon>Fungi</taxon>
        <taxon>Dikarya</taxon>
        <taxon>Basidiomycota</taxon>
        <taxon>Agaricomycotina</taxon>
        <taxon>Agaricomycetes</taxon>
        <taxon>Agaricomycetidae</taxon>
        <taxon>Agaricales</taxon>
        <taxon>Agaricineae</taxon>
        <taxon>Psathyrellaceae</taxon>
        <taxon>Coprinellus</taxon>
    </lineage>
</organism>
<evidence type="ECO:0000313" key="3">
    <source>
        <dbReference type="Proteomes" id="UP000298030"/>
    </source>
</evidence>
<feature type="signal peptide" evidence="1">
    <location>
        <begin position="1"/>
        <end position="21"/>
    </location>
</feature>
<name>A0A4Y7SJ06_COPMI</name>
<evidence type="ECO:0000313" key="2">
    <source>
        <dbReference type="EMBL" id="TEB21815.1"/>
    </source>
</evidence>
<dbReference type="OrthoDB" id="3093782at2759"/>
<comment type="caution">
    <text evidence="2">The sequence shown here is derived from an EMBL/GenBank/DDBJ whole genome shotgun (WGS) entry which is preliminary data.</text>
</comment>
<evidence type="ECO:0000256" key="1">
    <source>
        <dbReference type="SAM" id="SignalP"/>
    </source>
</evidence>
<keyword evidence="3" id="KW-1185">Reference proteome</keyword>
<dbReference type="Proteomes" id="UP000298030">
    <property type="component" value="Unassembled WGS sequence"/>
</dbReference>
<dbReference type="AlphaFoldDB" id="A0A4Y7SJ06"/>
<reference evidence="2 3" key="1">
    <citation type="journal article" date="2019" name="Nat. Ecol. Evol.">
        <title>Megaphylogeny resolves global patterns of mushroom evolution.</title>
        <authorList>
            <person name="Varga T."/>
            <person name="Krizsan K."/>
            <person name="Foldi C."/>
            <person name="Dima B."/>
            <person name="Sanchez-Garcia M."/>
            <person name="Sanchez-Ramirez S."/>
            <person name="Szollosi G.J."/>
            <person name="Szarkandi J.G."/>
            <person name="Papp V."/>
            <person name="Albert L."/>
            <person name="Andreopoulos W."/>
            <person name="Angelini C."/>
            <person name="Antonin V."/>
            <person name="Barry K.W."/>
            <person name="Bougher N.L."/>
            <person name="Buchanan P."/>
            <person name="Buyck B."/>
            <person name="Bense V."/>
            <person name="Catcheside P."/>
            <person name="Chovatia M."/>
            <person name="Cooper J."/>
            <person name="Damon W."/>
            <person name="Desjardin D."/>
            <person name="Finy P."/>
            <person name="Geml J."/>
            <person name="Haridas S."/>
            <person name="Hughes K."/>
            <person name="Justo A."/>
            <person name="Karasinski D."/>
            <person name="Kautmanova I."/>
            <person name="Kiss B."/>
            <person name="Kocsube S."/>
            <person name="Kotiranta H."/>
            <person name="LaButti K.M."/>
            <person name="Lechner B.E."/>
            <person name="Liimatainen K."/>
            <person name="Lipzen A."/>
            <person name="Lukacs Z."/>
            <person name="Mihaltcheva S."/>
            <person name="Morgado L.N."/>
            <person name="Niskanen T."/>
            <person name="Noordeloos M.E."/>
            <person name="Ohm R.A."/>
            <person name="Ortiz-Santana B."/>
            <person name="Ovrebo C."/>
            <person name="Racz N."/>
            <person name="Riley R."/>
            <person name="Savchenko A."/>
            <person name="Shiryaev A."/>
            <person name="Soop K."/>
            <person name="Spirin V."/>
            <person name="Szebenyi C."/>
            <person name="Tomsovsky M."/>
            <person name="Tulloss R.E."/>
            <person name="Uehling J."/>
            <person name="Grigoriev I.V."/>
            <person name="Vagvolgyi C."/>
            <person name="Papp T."/>
            <person name="Martin F.M."/>
            <person name="Miettinen O."/>
            <person name="Hibbett D.S."/>
            <person name="Nagy L.G."/>
        </authorList>
    </citation>
    <scope>NUCLEOTIDE SEQUENCE [LARGE SCALE GENOMIC DNA]</scope>
    <source>
        <strain evidence="2 3">FP101781</strain>
    </source>
</reference>
<protein>
    <submittedName>
        <fullName evidence="2">Uncharacterized protein</fullName>
    </submittedName>
</protein>
<feature type="chain" id="PRO_5021185081" evidence="1">
    <location>
        <begin position="22"/>
        <end position="155"/>
    </location>
</feature>
<sequence length="155" mass="17148">MVSMKFLIALLASLFFVNTMAISNYEAAEVFGRRASALEARAEQLQDLAAVYRRALTSIDGEAEVLERGFLSGLLKKPKVNLHCDSTVPASLCAKAKEKVQKAYGKDKRWHKFKNGEIFVARLIWGPQNPVKSVSCAFYNEAKRPITAPSLTVAL</sequence>
<keyword evidence="1" id="KW-0732">Signal</keyword>
<proteinExistence type="predicted"/>
<dbReference type="EMBL" id="QPFP01000102">
    <property type="protein sequence ID" value="TEB21815.1"/>
    <property type="molecule type" value="Genomic_DNA"/>
</dbReference>
<gene>
    <name evidence="2" type="ORF">FA13DRAFT_1741554</name>
</gene>